<dbReference type="PANTHER" id="PTHR11439:SF467">
    <property type="entry name" value="INTEGRASE CATALYTIC DOMAIN-CONTAINING PROTEIN"/>
    <property type="match status" value="1"/>
</dbReference>
<organism evidence="2 3">
    <name type="scientific">Austropuccinia psidii MF-1</name>
    <dbReference type="NCBI Taxonomy" id="1389203"/>
    <lineage>
        <taxon>Eukaryota</taxon>
        <taxon>Fungi</taxon>
        <taxon>Dikarya</taxon>
        <taxon>Basidiomycota</taxon>
        <taxon>Pucciniomycotina</taxon>
        <taxon>Pucciniomycetes</taxon>
        <taxon>Pucciniales</taxon>
        <taxon>Sphaerophragmiaceae</taxon>
        <taxon>Austropuccinia</taxon>
    </lineage>
</organism>
<keyword evidence="1" id="KW-1133">Transmembrane helix</keyword>
<keyword evidence="3" id="KW-1185">Reference proteome</keyword>
<name>A0A9Q3FSR0_9BASI</name>
<dbReference type="AlphaFoldDB" id="A0A9Q3FSR0"/>
<dbReference type="CDD" id="cd09272">
    <property type="entry name" value="RNase_HI_RT_Ty1"/>
    <property type="match status" value="1"/>
</dbReference>
<accession>A0A9Q3FSR0</accession>
<dbReference type="EMBL" id="AVOT02048733">
    <property type="protein sequence ID" value="MBW0543937.1"/>
    <property type="molecule type" value="Genomic_DNA"/>
</dbReference>
<evidence type="ECO:0000313" key="2">
    <source>
        <dbReference type="EMBL" id="MBW0543937.1"/>
    </source>
</evidence>
<dbReference type="PANTHER" id="PTHR11439">
    <property type="entry name" value="GAG-POL-RELATED RETROTRANSPOSON"/>
    <property type="match status" value="1"/>
</dbReference>
<protein>
    <recommendedName>
        <fullName evidence="4">Reverse transcriptase Ty1/copia-type domain-containing protein</fullName>
    </recommendedName>
</protein>
<keyword evidence="1" id="KW-0812">Transmembrane</keyword>
<dbReference type="OrthoDB" id="413361at2759"/>
<evidence type="ECO:0000256" key="1">
    <source>
        <dbReference type="SAM" id="Phobius"/>
    </source>
</evidence>
<comment type="caution">
    <text evidence="2">The sequence shown here is derived from an EMBL/GenBank/DDBJ whole genome shotgun (WGS) entry which is preliminary data.</text>
</comment>
<reference evidence="2" key="1">
    <citation type="submission" date="2021-03" db="EMBL/GenBank/DDBJ databases">
        <title>Draft genome sequence of rust myrtle Austropuccinia psidii MF-1, a brazilian biotype.</title>
        <authorList>
            <person name="Quecine M.C."/>
            <person name="Pachon D.M.R."/>
            <person name="Bonatelli M.L."/>
            <person name="Correr F.H."/>
            <person name="Franceschini L.M."/>
            <person name="Leite T.F."/>
            <person name="Margarido G.R.A."/>
            <person name="Almeida C.A."/>
            <person name="Ferrarezi J.A."/>
            <person name="Labate C.A."/>
        </authorList>
    </citation>
    <scope>NUCLEOTIDE SEQUENCE</scope>
    <source>
        <strain evidence="2">MF-1</strain>
    </source>
</reference>
<keyword evidence="1" id="KW-0472">Membrane</keyword>
<feature type="transmembrane region" description="Helical" evidence="1">
    <location>
        <begin position="213"/>
        <end position="235"/>
    </location>
</feature>
<sequence>MGDCRPVATPMVPNSHLKEASLEECSTFKALNANYRSAIGSLSYLSVATRPDISFAVSSLSQFIEKPGIEHWNGFLHVLCYLRGTADLGLYYASNEDSGLCAYSDADWGNCRQTRQSVTGFIVSLHNCSIIWKTRKQPMASLSTAEAEYKALTNLSTELLWLRQFVEELSLCQLNGPTTVFDDNQGCISTVGYRKHPNAVDKFSTSGPVHPNFFPLSFFFSIRPSIFILVFFHFIDSFLKRLAESSK</sequence>
<dbReference type="Proteomes" id="UP000765509">
    <property type="component" value="Unassembled WGS sequence"/>
</dbReference>
<evidence type="ECO:0008006" key="4">
    <source>
        <dbReference type="Google" id="ProtNLM"/>
    </source>
</evidence>
<evidence type="ECO:0000313" key="3">
    <source>
        <dbReference type="Proteomes" id="UP000765509"/>
    </source>
</evidence>
<gene>
    <name evidence="2" type="ORF">O181_083652</name>
</gene>
<proteinExistence type="predicted"/>